<accession>A0A2P7UMU4</accession>
<keyword evidence="1" id="KW-0472">Membrane</keyword>
<feature type="transmembrane region" description="Helical" evidence="1">
    <location>
        <begin position="194"/>
        <end position="216"/>
    </location>
</feature>
<dbReference type="Proteomes" id="UP000240419">
    <property type="component" value="Unassembled WGS sequence"/>
</dbReference>
<feature type="transmembrane region" description="Helical" evidence="1">
    <location>
        <begin position="253"/>
        <end position="275"/>
    </location>
</feature>
<evidence type="ECO:0000313" key="3">
    <source>
        <dbReference type="Proteomes" id="UP000240419"/>
    </source>
</evidence>
<dbReference type="OrthoDB" id="2827528at2"/>
<feature type="transmembrane region" description="Helical" evidence="1">
    <location>
        <begin position="21"/>
        <end position="44"/>
    </location>
</feature>
<sequence>MKNQAVVGGYQSTKFFQGEKWLVLTGLLGFLLAGVCAIWVMLYGGPVAPNGDVSKAFSFNAALGIFLLSTAAIIPLSALGTRSKAFFRWSYIALALYSYAAETVQNFRGVDPRFVENGTPFDETVSFIFTFVALLLVLFYVFLAVQYFRRKSYSLSPKLVVSIRYAMIAVMLSFVAGIWISFNDGRVVGLQGNIIWLHGLGFHALQAVPFVAWISARKSHARFIHITGIAYLLGLVAIGWQTYLGHALLELSVFPILAAACFLIAFIPVLCLLLNKDRVKSYDIRN</sequence>
<dbReference type="RefSeq" id="WP_106841438.1">
    <property type="nucleotide sequence ID" value="NZ_JBCNIW010000031.1"/>
</dbReference>
<gene>
    <name evidence="2" type="ORF">C7R93_25630</name>
</gene>
<feature type="transmembrane region" description="Helical" evidence="1">
    <location>
        <begin position="56"/>
        <end position="79"/>
    </location>
</feature>
<keyword evidence="3" id="KW-1185">Reference proteome</keyword>
<dbReference type="AlphaFoldDB" id="A0A2P7UMU4"/>
<feature type="transmembrane region" description="Helical" evidence="1">
    <location>
        <begin position="86"/>
        <end position="104"/>
    </location>
</feature>
<evidence type="ECO:0000256" key="1">
    <source>
        <dbReference type="SAM" id="Phobius"/>
    </source>
</evidence>
<feature type="transmembrane region" description="Helical" evidence="1">
    <location>
        <begin position="223"/>
        <end position="241"/>
    </location>
</feature>
<feature type="transmembrane region" description="Helical" evidence="1">
    <location>
        <begin position="165"/>
        <end position="182"/>
    </location>
</feature>
<dbReference type="EMBL" id="PXZM01000045">
    <property type="protein sequence ID" value="PSJ88340.1"/>
    <property type="molecule type" value="Genomic_DNA"/>
</dbReference>
<comment type="caution">
    <text evidence="2">The sequence shown here is derived from an EMBL/GenBank/DDBJ whole genome shotgun (WGS) entry which is preliminary data.</text>
</comment>
<reference evidence="2 3" key="1">
    <citation type="submission" date="2018-03" db="EMBL/GenBank/DDBJ databases">
        <title>Brevisbacillus phylogenomics.</title>
        <authorList>
            <person name="Dunlap C."/>
        </authorList>
    </citation>
    <scope>NUCLEOTIDE SEQUENCE [LARGE SCALE GENOMIC DNA]</scope>
    <source>
        <strain evidence="2 3">NRRL NRS-1210</strain>
    </source>
</reference>
<name>A0A2P7UMU4_9BACL</name>
<organism evidence="2 3">
    <name type="scientific">Brevibacillus fortis</name>
    <dbReference type="NCBI Taxonomy" id="2126352"/>
    <lineage>
        <taxon>Bacteria</taxon>
        <taxon>Bacillati</taxon>
        <taxon>Bacillota</taxon>
        <taxon>Bacilli</taxon>
        <taxon>Bacillales</taxon>
        <taxon>Paenibacillaceae</taxon>
        <taxon>Brevibacillus</taxon>
    </lineage>
</organism>
<feature type="transmembrane region" description="Helical" evidence="1">
    <location>
        <begin position="124"/>
        <end position="145"/>
    </location>
</feature>
<keyword evidence="1" id="KW-1133">Transmembrane helix</keyword>
<evidence type="ECO:0000313" key="2">
    <source>
        <dbReference type="EMBL" id="PSJ88340.1"/>
    </source>
</evidence>
<keyword evidence="1" id="KW-0812">Transmembrane</keyword>
<proteinExistence type="predicted"/>
<protein>
    <submittedName>
        <fullName evidence="2">Uncharacterized protein</fullName>
    </submittedName>
</protein>